<reference evidence="5" key="1">
    <citation type="submission" date="2023-05" db="EMBL/GenBank/DDBJ databases">
        <authorList>
            <person name="Huff M."/>
        </authorList>
    </citation>
    <scope>NUCLEOTIDE SEQUENCE</scope>
</reference>
<feature type="region of interest" description="Disordered" evidence="3">
    <location>
        <begin position="64"/>
        <end position="121"/>
    </location>
</feature>
<evidence type="ECO:0000256" key="2">
    <source>
        <dbReference type="ARBA" id="ARBA00023008"/>
    </source>
</evidence>
<evidence type="ECO:0000256" key="3">
    <source>
        <dbReference type="SAM" id="MobiDB-lite"/>
    </source>
</evidence>
<keyword evidence="1" id="KW-0479">Metal-binding</keyword>
<evidence type="ECO:0000313" key="6">
    <source>
        <dbReference type="Proteomes" id="UP000834106"/>
    </source>
</evidence>
<dbReference type="InterPro" id="IPR008972">
    <property type="entry name" value="Cupredoxin"/>
</dbReference>
<dbReference type="Gene3D" id="2.60.40.420">
    <property type="entry name" value="Cupredoxins - blue copper proteins"/>
    <property type="match status" value="1"/>
</dbReference>
<dbReference type="PROSITE" id="PS00196">
    <property type="entry name" value="COPPER_BLUE"/>
    <property type="match status" value="1"/>
</dbReference>
<dbReference type="GO" id="GO:0046872">
    <property type="term" value="F:metal ion binding"/>
    <property type="evidence" value="ECO:0007669"/>
    <property type="project" value="UniProtKB-KW"/>
</dbReference>
<feature type="compositionally biased region" description="Pro residues" evidence="3">
    <location>
        <begin position="69"/>
        <end position="83"/>
    </location>
</feature>
<protein>
    <recommendedName>
        <fullName evidence="4">Phytocyanin domain-containing protein</fullName>
    </recommendedName>
</protein>
<dbReference type="EMBL" id="OU503058">
    <property type="protein sequence ID" value="CAI9786914.1"/>
    <property type="molecule type" value="Genomic_DNA"/>
</dbReference>
<dbReference type="GO" id="GO:0009055">
    <property type="term" value="F:electron transfer activity"/>
    <property type="evidence" value="ECO:0007669"/>
    <property type="project" value="InterPro"/>
</dbReference>
<dbReference type="SUPFAM" id="SSF49503">
    <property type="entry name" value="Cupredoxins"/>
    <property type="match status" value="1"/>
</dbReference>
<dbReference type="GO" id="GO:0005886">
    <property type="term" value="C:plasma membrane"/>
    <property type="evidence" value="ECO:0007669"/>
    <property type="project" value="TreeGrafter"/>
</dbReference>
<dbReference type="Proteomes" id="UP000834106">
    <property type="component" value="Chromosome 23"/>
</dbReference>
<gene>
    <name evidence="5" type="ORF">FPE_LOCUS34344</name>
</gene>
<dbReference type="InterPro" id="IPR003245">
    <property type="entry name" value="Phytocyanin_dom"/>
</dbReference>
<feature type="domain" description="Phytocyanin" evidence="4">
    <location>
        <begin position="1"/>
        <end position="65"/>
    </location>
</feature>
<dbReference type="InterPro" id="IPR039391">
    <property type="entry name" value="Phytocyanin-like"/>
</dbReference>
<dbReference type="PANTHER" id="PTHR33021:SF189">
    <property type="entry name" value="CUCUMBER PEELING CUPREDOXIN-LIKE"/>
    <property type="match status" value="1"/>
</dbReference>
<dbReference type="AlphaFoldDB" id="A0AAD2AEL0"/>
<accession>A0AAD2AEL0</accession>
<dbReference type="Pfam" id="PF02298">
    <property type="entry name" value="Cu_bind_like"/>
    <property type="match status" value="1"/>
</dbReference>
<evidence type="ECO:0000256" key="1">
    <source>
        <dbReference type="ARBA" id="ARBA00022723"/>
    </source>
</evidence>
<sequence>MTNQHDLLRVPKSSCDTCSGDNAIGNVISTGPANITLDSTGEHYYICTFGSHCKVGQKLAITVSGTPGANPPTSTPPITPTTPSPTSSQPDACAPTPSSTPNAGGPTASVKPPAGIPPAPDSSSTYVFASLLPVLLSIGAASVISEGNKIRSIHDRLRWMNREKSVKGIPLVDRSSVMNRTETEKWRTDGSGEV</sequence>
<dbReference type="PROSITE" id="PS51485">
    <property type="entry name" value="PHYTOCYANIN"/>
    <property type="match status" value="1"/>
</dbReference>
<dbReference type="PANTHER" id="PTHR33021">
    <property type="entry name" value="BLUE COPPER PROTEIN"/>
    <property type="match status" value="1"/>
</dbReference>
<organism evidence="5 6">
    <name type="scientific">Fraxinus pennsylvanica</name>
    <dbReference type="NCBI Taxonomy" id="56036"/>
    <lineage>
        <taxon>Eukaryota</taxon>
        <taxon>Viridiplantae</taxon>
        <taxon>Streptophyta</taxon>
        <taxon>Embryophyta</taxon>
        <taxon>Tracheophyta</taxon>
        <taxon>Spermatophyta</taxon>
        <taxon>Magnoliopsida</taxon>
        <taxon>eudicotyledons</taxon>
        <taxon>Gunneridae</taxon>
        <taxon>Pentapetalae</taxon>
        <taxon>asterids</taxon>
        <taxon>lamiids</taxon>
        <taxon>Lamiales</taxon>
        <taxon>Oleaceae</taxon>
        <taxon>Oleeae</taxon>
        <taxon>Fraxinus</taxon>
    </lineage>
</organism>
<keyword evidence="6" id="KW-1185">Reference proteome</keyword>
<keyword evidence="2" id="KW-0186">Copper</keyword>
<evidence type="ECO:0000313" key="5">
    <source>
        <dbReference type="EMBL" id="CAI9786914.1"/>
    </source>
</evidence>
<evidence type="ECO:0000259" key="4">
    <source>
        <dbReference type="PROSITE" id="PS51485"/>
    </source>
</evidence>
<dbReference type="InterPro" id="IPR028871">
    <property type="entry name" value="BlueCu_1_BS"/>
</dbReference>
<name>A0AAD2AEL0_9LAMI</name>
<proteinExistence type="predicted"/>